<evidence type="ECO:0000313" key="2">
    <source>
        <dbReference type="EMBL" id="KAF2259366.1"/>
    </source>
</evidence>
<comment type="caution">
    <text evidence="2">The sequence shown here is derived from an EMBL/GenBank/DDBJ whole genome shotgun (WGS) entry which is preliminary data.</text>
</comment>
<accession>A0A9P4JZJ7</accession>
<dbReference type="AlphaFoldDB" id="A0A9P4JZJ7"/>
<name>A0A9P4JZJ7_9PLEO</name>
<feature type="compositionally biased region" description="Basic and acidic residues" evidence="1">
    <location>
        <begin position="131"/>
        <end position="146"/>
    </location>
</feature>
<feature type="region of interest" description="Disordered" evidence="1">
    <location>
        <begin position="112"/>
        <end position="168"/>
    </location>
</feature>
<organism evidence="2 3">
    <name type="scientific">Lojkania enalia</name>
    <dbReference type="NCBI Taxonomy" id="147567"/>
    <lineage>
        <taxon>Eukaryota</taxon>
        <taxon>Fungi</taxon>
        <taxon>Dikarya</taxon>
        <taxon>Ascomycota</taxon>
        <taxon>Pezizomycotina</taxon>
        <taxon>Dothideomycetes</taxon>
        <taxon>Pleosporomycetidae</taxon>
        <taxon>Pleosporales</taxon>
        <taxon>Pleosporales incertae sedis</taxon>
        <taxon>Lojkania</taxon>
    </lineage>
</organism>
<dbReference type="Proteomes" id="UP000800093">
    <property type="component" value="Unassembled WGS sequence"/>
</dbReference>
<keyword evidence="3" id="KW-1185">Reference proteome</keyword>
<evidence type="ECO:0000313" key="3">
    <source>
        <dbReference type="Proteomes" id="UP000800093"/>
    </source>
</evidence>
<feature type="compositionally biased region" description="Acidic residues" evidence="1">
    <location>
        <begin position="147"/>
        <end position="156"/>
    </location>
</feature>
<dbReference type="EMBL" id="ML986711">
    <property type="protein sequence ID" value="KAF2259366.1"/>
    <property type="molecule type" value="Genomic_DNA"/>
</dbReference>
<evidence type="ECO:0000256" key="1">
    <source>
        <dbReference type="SAM" id="MobiDB-lite"/>
    </source>
</evidence>
<proteinExistence type="predicted"/>
<sequence length="168" mass="19181">MAEERYFFDTHRLALARQGRNLNLNLNDNRYPNDQRAALAELLQLPDLKSSRASKYAAEGMQTGLALLSQQKLLSAYADKALNSSAMRDFDEKRPEKTIMLCLDEKLAYAGEGREQAQPEELENMKPSYAGKEEVKDEKDKKRGEDMYENDEEIADTELSKRQAQGSR</sequence>
<reference evidence="3" key="1">
    <citation type="journal article" date="2020" name="Stud. Mycol.">
        <title>101 Dothideomycetes genomes: A test case for predicting lifestyles and emergence of pathogens.</title>
        <authorList>
            <person name="Haridas S."/>
            <person name="Albert R."/>
            <person name="Binder M."/>
            <person name="Bloem J."/>
            <person name="LaButti K."/>
            <person name="Salamov A."/>
            <person name="Andreopoulos B."/>
            <person name="Baker S."/>
            <person name="Barry K."/>
            <person name="Bills G."/>
            <person name="Bluhm B."/>
            <person name="Cannon C."/>
            <person name="Castanera R."/>
            <person name="Culley D."/>
            <person name="Daum C."/>
            <person name="Ezra D."/>
            <person name="Gonzalez J."/>
            <person name="Henrissat B."/>
            <person name="Kuo A."/>
            <person name="Liang C."/>
            <person name="Lipzen A."/>
            <person name="Lutzoni F."/>
            <person name="Magnuson J."/>
            <person name="Mondo S."/>
            <person name="Nolan M."/>
            <person name="Ohm R."/>
            <person name="Pangilinan J."/>
            <person name="Park H.-J."/>
            <person name="Ramirez L."/>
            <person name="Alfaro M."/>
            <person name="Sun H."/>
            <person name="Tritt A."/>
            <person name="Yoshinaga Y."/>
            <person name="Zwiers L.-H."/>
            <person name="Turgeon B."/>
            <person name="Goodwin S."/>
            <person name="Spatafora J."/>
            <person name="Crous P."/>
            <person name="Grigoriev I."/>
        </authorList>
    </citation>
    <scope>NUCLEOTIDE SEQUENCE [LARGE SCALE GENOMIC DNA]</scope>
    <source>
        <strain evidence="3">CBS 304.66</strain>
    </source>
</reference>
<protein>
    <submittedName>
        <fullName evidence="2">Uncharacterized protein</fullName>
    </submittedName>
</protein>
<gene>
    <name evidence="2" type="ORF">CC78DRAFT_586014</name>
</gene>